<dbReference type="SUPFAM" id="SSF55298">
    <property type="entry name" value="YjgF-like"/>
    <property type="match status" value="1"/>
</dbReference>
<dbReference type="Gene3D" id="3.30.1330.40">
    <property type="entry name" value="RutC-like"/>
    <property type="match status" value="1"/>
</dbReference>
<dbReference type="InterPro" id="IPR019897">
    <property type="entry name" value="RidA_CS"/>
</dbReference>
<dbReference type="CDD" id="cd00448">
    <property type="entry name" value="YjgF_YER057c_UK114_family"/>
    <property type="match status" value="1"/>
</dbReference>
<protein>
    <submittedName>
        <fullName evidence="2">RidA family protein</fullName>
    </submittedName>
</protein>
<dbReference type="Proteomes" id="UP001500920">
    <property type="component" value="Unassembled WGS sequence"/>
</dbReference>
<evidence type="ECO:0000313" key="2">
    <source>
        <dbReference type="EMBL" id="GAA3730311.1"/>
    </source>
</evidence>
<keyword evidence="3" id="KW-1185">Reference proteome</keyword>
<dbReference type="EMBL" id="BAABCK010000064">
    <property type="protein sequence ID" value="GAA3730311.1"/>
    <property type="molecule type" value="Genomic_DNA"/>
</dbReference>
<dbReference type="InterPro" id="IPR006056">
    <property type="entry name" value="RidA"/>
</dbReference>
<evidence type="ECO:0000313" key="3">
    <source>
        <dbReference type="Proteomes" id="UP001500920"/>
    </source>
</evidence>
<dbReference type="InterPro" id="IPR035959">
    <property type="entry name" value="RutC-like_sf"/>
</dbReference>
<dbReference type="PANTHER" id="PTHR11803">
    <property type="entry name" value="2-IMINOBUTANOATE/2-IMINOPROPANOATE DEAMINASE RIDA"/>
    <property type="match status" value="1"/>
</dbReference>
<accession>A0ABP7F2R4</accession>
<comment type="similarity">
    <text evidence="1">Belongs to the RutC family.</text>
</comment>
<evidence type="ECO:0000256" key="1">
    <source>
        <dbReference type="ARBA" id="ARBA00010552"/>
    </source>
</evidence>
<dbReference type="Pfam" id="PF01042">
    <property type="entry name" value="Ribonuc_L-PSP"/>
    <property type="match status" value="1"/>
</dbReference>
<dbReference type="NCBIfam" id="TIGR00004">
    <property type="entry name" value="Rid family detoxifying hydrolase"/>
    <property type="match status" value="1"/>
</dbReference>
<dbReference type="RefSeq" id="WP_344703720.1">
    <property type="nucleotide sequence ID" value="NZ_BAABCK010000064.1"/>
</dbReference>
<proteinExistence type="inferred from homology"/>
<organism evidence="2 3">
    <name type="scientific">Salinicoccus jeotgali</name>
    <dbReference type="NCBI Taxonomy" id="381634"/>
    <lineage>
        <taxon>Bacteria</taxon>
        <taxon>Bacillati</taxon>
        <taxon>Bacillota</taxon>
        <taxon>Bacilli</taxon>
        <taxon>Bacillales</taxon>
        <taxon>Staphylococcaceae</taxon>
        <taxon>Salinicoccus</taxon>
    </lineage>
</organism>
<reference evidence="3" key="1">
    <citation type="journal article" date="2019" name="Int. J. Syst. Evol. Microbiol.">
        <title>The Global Catalogue of Microorganisms (GCM) 10K type strain sequencing project: providing services to taxonomists for standard genome sequencing and annotation.</title>
        <authorList>
            <consortium name="The Broad Institute Genomics Platform"/>
            <consortium name="The Broad Institute Genome Sequencing Center for Infectious Disease"/>
            <person name="Wu L."/>
            <person name="Ma J."/>
        </authorList>
    </citation>
    <scope>NUCLEOTIDE SEQUENCE [LARGE SCALE GENOMIC DNA]</scope>
    <source>
        <strain evidence="3">JCM 16981</strain>
    </source>
</reference>
<dbReference type="PANTHER" id="PTHR11803:SF39">
    <property type="entry name" value="2-IMINOBUTANOATE_2-IMINOPROPANOATE DEAMINASE"/>
    <property type="match status" value="1"/>
</dbReference>
<dbReference type="PROSITE" id="PS01094">
    <property type="entry name" value="UPF0076"/>
    <property type="match status" value="1"/>
</dbReference>
<sequence length="125" mass="13727">MEPINAKKAPEALGPYSHGVKVGNMFYSSGQIPLNLEGEVISEEVQAQTKQVMDNVGHVLEAAGLGYENVVKTTIFINDMNDFPQINEVYGRYFTGKLPARSCVEVSRLPKDVKVEIEVIASDVI</sequence>
<name>A0ABP7F2R4_9STAP</name>
<gene>
    <name evidence="2" type="ORF">GCM10022378_18450</name>
</gene>
<dbReference type="InterPro" id="IPR006175">
    <property type="entry name" value="YjgF/YER057c/UK114"/>
</dbReference>
<comment type="caution">
    <text evidence="2">The sequence shown here is derived from an EMBL/GenBank/DDBJ whole genome shotgun (WGS) entry which is preliminary data.</text>
</comment>